<dbReference type="Proteomes" id="UP000485058">
    <property type="component" value="Unassembled WGS sequence"/>
</dbReference>
<feature type="coiled-coil region" evidence="2">
    <location>
        <begin position="64"/>
        <end position="91"/>
    </location>
</feature>
<reference evidence="4 5" key="1">
    <citation type="submission" date="2020-02" db="EMBL/GenBank/DDBJ databases">
        <title>Draft genome sequence of Haematococcus lacustris strain NIES-144.</title>
        <authorList>
            <person name="Morimoto D."/>
            <person name="Nakagawa S."/>
            <person name="Yoshida T."/>
            <person name="Sawayama S."/>
        </authorList>
    </citation>
    <scope>NUCLEOTIDE SEQUENCE [LARGE SCALE GENOMIC DNA]</scope>
    <source>
        <strain evidence="4 5">NIES-144</strain>
    </source>
</reference>
<dbReference type="PANTHER" id="PTHR19211">
    <property type="entry name" value="ATP-BINDING TRANSPORT PROTEIN-RELATED"/>
    <property type="match status" value="1"/>
</dbReference>
<comment type="caution">
    <text evidence="4">The sequence shown here is derived from an EMBL/GenBank/DDBJ whole genome shotgun (WGS) entry which is preliminary data.</text>
</comment>
<dbReference type="EMBL" id="BLLF01002640">
    <property type="protein sequence ID" value="GFH24819.1"/>
    <property type="molecule type" value="Genomic_DNA"/>
</dbReference>
<evidence type="ECO:0000256" key="1">
    <source>
        <dbReference type="ARBA" id="ARBA00022737"/>
    </source>
</evidence>
<evidence type="ECO:0000313" key="4">
    <source>
        <dbReference type="EMBL" id="GFH24819.1"/>
    </source>
</evidence>
<dbReference type="AlphaFoldDB" id="A0A699ZYP2"/>
<dbReference type="InterPro" id="IPR003439">
    <property type="entry name" value="ABC_transporter-like_ATP-bd"/>
</dbReference>
<protein>
    <submittedName>
        <fullName evidence="4">ATP-binding cassette, sub-family F, member 2</fullName>
    </submittedName>
</protein>
<dbReference type="SUPFAM" id="SSF52540">
    <property type="entry name" value="P-loop containing nucleoside triphosphate hydrolases"/>
    <property type="match status" value="1"/>
</dbReference>
<keyword evidence="1" id="KW-0677">Repeat</keyword>
<feature type="domain" description="ABC transporter" evidence="3">
    <location>
        <begin position="11"/>
        <end position="151"/>
    </location>
</feature>
<dbReference type="PANTHER" id="PTHR19211:SF15">
    <property type="entry name" value="ATP-BINDING CASSETTE SUB-FAMILY F MEMBER 2"/>
    <property type="match status" value="1"/>
</dbReference>
<dbReference type="Gene3D" id="3.40.50.300">
    <property type="entry name" value="P-loop containing nucleotide triphosphate hydrolases"/>
    <property type="match status" value="1"/>
</dbReference>
<organism evidence="4 5">
    <name type="scientific">Haematococcus lacustris</name>
    <name type="common">Green alga</name>
    <name type="synonym">Haematococcus pluvialis</name>
    <dbReference type="NCBI Taxonomy" id="44745"/>
    <lineage>
        <taxon>Eukaryota</taxon>
        <taxon>Viridiplantae</taxon>
        <taxon>Chlorophyta</taxon>
        <taxon>core chlorophytes</taxon>
        <taxon>Chlorophyceae</taxon>
        <taxon>CS clade</taxon>
        <taxon>Chlamydomonadales</taxon>
        <taxon>Haematococcaceae</taxon>
        <taxon>Haematococcus</taxon>
    </lineage>
</organism>
<gene>
    <name evidence="4" type="ORF">HaLaN_22681</name>
</gene>
<keyword evidence="4" id="KW-0067">ATP-binding</keyword>
<keyword evidence="5" id="KW-1185">Reference proteome</keyword>
<dbReference type="Pfam" id="PF00005">
    <property type="entry name" value="ABC_tran"/>
    <property type="match status" value="1"/>
</dbReference>
<dbReference type="InterPro" id="IPR027417">
    <property type="entry name" value="P-loop_NTPase"/>
</dbReference>
<keyword evidence="2" id="KW-0175">Coiled coil</keyword>
<keyword evidence="4" id="KW-0547">Nucleotide-binding</keyword>
<evidence type="ECO:0000256" key="2">
    <source>
        <dbReference type="SAM" id="Coils"/>
    </source>
</evidence>
<dbReference type="GO" id="GO:0016887">
    <property type="term" value="F:ATP hydrolysis activity"/>
    <property type="evidence" value="ECO:0007669"/>
    <property type="project" value="InterPro"/>
</dbReference>
<accession>A0A699ZYP2</accession>
<feature type="non-terminal residue" evidence="4">
    <location>
        <position position="222"/>
    </location>
</feature>
<dbReference type="InterPro" id="IPR050611">
    <property type="entry name" value="ABCF"/>
</dbReference>
<name>A0A699ZYP2_HAELA</name>
<proteinExistence type="predicted"/>
<evidence type="ECO:0000259" key="3">
    <source>
        <dbReference type="Pfam" id="PF00005"/>
    </source>
</evidence>
<sequence length="222" mass="25138">MSLKGGELISDCSIELTIGRRYGLIGQNGCGKTNFLQCLANREVPIPDHMDLYHLRTEAEPSDRTALEAVIDHVRQEMERLQKLEEHIMETVGPEDERLEALYERLEELDPTTFESRAAGLLHGLGFTKPMMEKMTKDMSGGWRMRVALARRERTFAFQFPSCEKVPPPVLPFENVDFSYSGDTKNLLYKVGQGGGGGSEEAAEAVVSQDDRVWFHKIWVEM</sequence>
<feature type="non-terminal residue" evidence="4">
    <location>
        <position position="1"/>
    </location>
</feature>
<dbReference type="GO" id="GO:0005524">
    <property type="term" value="F:ATP binding"/>
    <property type="evidence" value="ECO:0007669"/>
    <property type="project" value="UniProtKB-KW"/>
</dbReference>
<evidence type="ECO:0000313" key="5">
    <source>
        <dbReference type="Proteomes" id="UP000485058"/>
    </source>
</evidence>